<dbReference type="InterPro" id="IPR018314">
    <property type="entry name" value="RsmB/NOL1/NOP2-like_CS"/>
</dbReference>
<dbReference type="SUPFAM" id="SSF53335">
    <property type="entry name" value="S-adenosyl-L-methionine-dependent methyltransferases"/>
    <property type="match status" value="1"/>
</dbReference>
<dbReference type="PROSITE" id="PS01153">
    <property type="entry name" value="NOL1_NOP2_SUN"/>
    <property type="match status" value="1"/>
</dbReference>
<dbReference type="InterPro" id="IPR023267">
    <property type="entry name" value="RCMT"/>
</dbReference>
<dbReference type="InterPro" id="IPR049560">
    <property type="entry name" value="MeTrfase_RsmB-F_NOP2_cat"/>
</dbReference>
<dbReference type="GO" id="GO:0001510">
    <property type="term" value="P:RNA methylation"/>
    <property type="evidence" value="ECO:0007669"/>
    <property type="project" value="InterPro"/>
</dbReference>
<dbReference type="InterPro" id="IPR029063">
    <property type="entry name" value="SAM-dependent_MTases_sf"/>
</dbReference>
<dbReference type="GO" id="GO:0003723">
    <property type="term" value="F:RNA binding"/>
    <property type="evidence" value="ECO:0007669"/>
    <property type="project" value="UniProtKB-UniRule"/>
</dbReference>
<dbReference type="InterPro" id="IPR001678">
    <property type="entry name" value="MeTrfase_RsmB-F_NOP2_dom"/>
</dbReference>
<dbReference type="AlphaFoldDB" id="A0A1I4BBC1"/>
<dbReference type="RefSeq" id="WP_092960626.1">
    <property type="nucleotide sequence ID" value="NZ_FOSQ01000005.1"/>
</dbReference>
<reference evidence="8 9" key="1">
    <citation type="submission" date="2016-10" db="EMBL/GenBank/DDBJ databases">
        <authorList>
            <person name="de Groot N.N."/>
        </authorList>
    </citation>
    <scope>NUCLEOTIDE SEQUENCE [LARGE SCALE GENOMIC DNA]</scope>
    <source>
        <strain evidence="8 9">DSM 19981</strain>
    </source>
</reference>
<feature type="binding site" evidence="6">
    <location>
        <position position="316"/>
    </location>
    <ligand>
        <name>S-adenosyl-L-methionine</name>
        <dbReference type="ChEBI" id="CHEBI:59789"/>
    </ligand>
</feature>
<evidence type="ECO:0000313" key="9">
    <source>
        <dbReference type="Proteomes" id="UP000199473"/>
    </source>
</evidence>
<dbReference type="Gene3D" id="3.30.70.1170">
    <property type="entry name" value="Sun protein, domain 3"/>
    <property type="match status" value="1"/>
</dbReference>
<sequence length="437" mass="47138">MTPAARLAAAIDLLAAVEASPRRPADGIANDFFRARRYIGSSDRRNVSDRAWGVIRQRLRLAWHFGAVGETRPGARLLVAGHLLVAEGWVIDGIAQNFSGERFCAGPLTEHELAVLKKLEGRPLIHPEMPEGPRLNLPEWALPGLKARFGDALAKEAEAMEEAAPLDLRANLLKGTRDLVLAALAGEGVPASITPLSPWGLRVADRRPVGATRAYLEGLVEVQDEGSQLIALLTDAKPGMRVADYCAGAAGKTLAIAATMDNKGHIVACDVSATRLEGAGKRLRRAGVHNAERHLLAAGDKWRKRNSRKFDRVLVDAPCTGSGTWRRNPDARIRTNARDLSELVLKQAAILDDASELVRPGGRLVYATCSLLPEEDEVQVERFLQRHPDFEAVPVPGLWAGLAPGVTAPVEADCMALSPARHGTDGFFAAVMQRRAA</sequence>
<keyword evidence="9" id="KW-1185">Reference proteome</keyword>
<evidence type="ECO:0000256" key="1">
    <source>
        <dbReference type="ARBA" id="ARBA00007494"/>
    </source>
</evidence>
<dbReference type="OrthoDB" id="9810297at2"/>
<comment type="caution">
    <text evidence="6">Lacks conserved residue(s) required for the propagation of feature annotation.</text>
</comment>
<keyword evidence="5 6" id="KW-0694">RNA-binding</keyword>
<evidence type="ECO:0000256" key="5">
    <source>
        <dbReference type="ARBA" id="ARBA00022884"/>
    </source>
</evidence>
<evidence type="ECO:0000259" key="7">
    <source>
        <dbReference type="PROSITE" id="PS51686"/>
    </source>
</evidence>
<dbReference type="InterPro" id="IPR054728">
    <property type="entry name" value="RsmB-like_ferredoxin"/>
</dbReference>
<evidence type="ECO:0000256" key="6">
    <source>
        <dbReference type="PROSITE-ProRule" id="PRU01023"/>
    </source>
</evidence>
<accession>A0A1I4BBC1</accession>
<evidence type="ECO:0000256" key="2">
    <source>
        <dbReference type="ARBA" id="ARBA00022603"/>
    </source>
</evidence>
<feature type="domain" description="SAM-dependent MTase RsmB/NOP-type" evidence="7">
    <location>
        <begin position="156"/>
        <end position="435"/>
    </location>
</feature>
<comment type="similarity">
    <text evidence="1 6">Belongs to the class I-like SAM-binding methyltransferase superfamily. RsmB/NOP family.</text>
</comment>
<keyword evidence="3 6" id="KW-0808">Transferase</keyword>
<evidence type="ECO:0000256" key="4">
    <source>
        <dbReference type="ARBA" id="ARBA00022691"/>
    </source>
</evidence>
<dbReference type="PANTHER" id="PTHR22807">
    <property type="entry name" value="NOP2 YEAST -RELATED NOL1/NOP2/FMU SUN DOMAIN-CONTAINING"/>
    <property type="match status" value="1"/>
</dbReference>
<feature type="active site" description="Nucleophile" evidence="6">
    <location>
        <position position="369"/>
    </location>
</feature>
<proteinExistence type="inferred from homology"/>
<dbReference type="CDD" id="cd02440">
    <property type="entry name" value="AdoMet_MTases"/>
    <property type="match status" value="1"/>
</dbReference>
<dbReference type="Pfam" id="PF22458">
    <property type="entry name" value="RsmF-B_ferredox"/>
    <property type="match status" value="1"/>
</dbReference>
<dbReference type="Pfam" id="PF01189">
    <property type="entry name" value="Methyltr_RsmB-F"/>
    <property type="match status" value="1"/>
</dbReference>
<evidence type="ECO:0000256" key="3">
    <source>
        <dbReference type="ARBA" id="ARBA00022679"/>
    </source>
</evidence>
<dbReference type="PANTHER" id="PTHR22807:SF53">
    <property type="entry name" value="RIBOSOMAL RNA SMALL SUBUNIT METHYLTRANSFERASE B-RELATED"/>
    <property type="match status" value="1"/>
</dbReference>
<feature type="binding site" evidence="6">
    <location>
        <position position="270"/>
    </location>
    <ligand>
        <name>S-adenosyl-L-methionine</name>
        <dbReference type="ChEBI" id="CHEBI:59789"/>
    </ligand>
</feature>
<protein>
    <submittedName>
        <fullName evidence="8">16S rRNA (Cytosine967-C5)-methyltransferase</fullName>
    </submittedName>
</protein>
<keyword evidence="2 6" id="KW-0489">Methyltransferase</keyword>
<dbReference type="Gene3D" id="3.40.50.150">
    <property type="entry name" value="Vaccinia Virus protein VP39"/>
    <property type="match status" value="1"/>
</dbReference>
<dbReference type="PRINTS" id="PR02008">
    <property type="entry name" value="RCMTFAMILY"/>
</dbReference>
<gene>
    <name evidence="8" type="ORF">SAMN02745775_10594</name>
</gene>
<organism evidence="8 9">
    <name type="scientific">Falsiroseomonas stagni DSM 19981</name>
    <dbReference type="NCBI Taxonomy" id="1123062"/>
    <lineage>
        <taxon>Bacteria</taxon>
        <taxon>Pseudomonadati</taxon>
        <taxon>Pseudomonadota</taxon>
        <taxon>Alphaproteobacteria</taxon>
        <taxon>Acetobacterales</taxon>
        <taxon>Roseomonadaceae</taxon>
        <taxon>Falsiroseomonas</taxon>
    </lineage>
</organism>
<dbReference type="GO" id="GO:0008173">
    <property type="term" value="F:RNA methyltransferase activity"/>
    <property type="evidence" value="ECO:0007669"/>
    <property type="project" value="InterPro"/>
</dbReference>
<dbReference type="EMBL" id="FOSQ01000005">
    <property type="protein sequence ID" value="SFK65296.1"/>
    <property type="molecule type" value="Genomic_DNA"/>
</dbReference>
<dbReference type="STRING" id="1123062.SAMN02745775_10594"/>
<keyword evidence="4 6" id="KW-0949">S-adenosyl-L-methionine</keyword>
<dbReference type="Proteomes" id="UP000199473">
    <property type="component" value="Unassembled WGS sequence"/>
</dbReference>
<dbReference type="PROSITE" id="PS51686">
    <property type="entry name" value="SAM_MT_RSMB_NOP"/>
    <property type="match status" value="1"/>
</dbReference>
<evidence type="ECO:0000313" key="8">
    <source>
        <dbReference type="EMBL" id="SFK65296.1"/>
    </source>
</evidence>
<name>A0A1I4BBC1_9PROT</name>